<dbReference type="InterPro" id="IPR005135">
    <property type="entry name" value="Endo/exonuclease/phosphatase"/>
</dbReference>
<dbReference type="Gene3D" id="3.60.10.10">
    <property type="entry name" value="Endonuclease/exonuclease/phosphatase"/>
    <property type="match status" value="1"/>
</dbReference>
<dbReference type="SUPFAM" id="SSF56219">
    <property type="entry name" value="DNase I-like"/>
    <property type="match status" value="1"/>
</dbReference>
<accession>A0A6M1S045</accession>
<feature type="transmembrane region" description="Helical" evidence="1">
    <location>
        <begin position="32"/>
        <end position="53"/>
    </location>
</feature>
<evidence type="ECO:0000313" key="4">
    <source>
        <dbReference type="Proteomes" id="UP000477849"/>
    </source>
</evidence>
<keyword evidence="1" id="KW-0812">Transmembrane</keyword>
<evidence type="ECO:0000259" key="2">
    <source>
        <dbReference type="Pfam" id="PF03372"/>
    </source>
</evidence>
<proteinExistence type="predicted"/>
<gene>
    <name evidence="3" type="ORF">G6N76_02945</name>
</gene>
<evidence type="ECO:0000256" key="1">
    <source>
        <dbReference type="SAM" id="Phobius"/>
    </source>
</evidence>
<dbReference type="EMBL" id="JAAKZH010000001">
    <property type="protein sequence ID" value="NGO62617.1"/>
    <property type="molecule type" value="Genomic_DNA"/>
</dbReference>
<dbReference type="InterPro" id="IPR036691">
    <property type="entry name" value="Endo/exonu/phosph_ase_sf"/>
</dbReference>
<feature type="transmembrane region" description="Helical" evidence="1">
    <location>
        <begin position="60"/>
        <end position="77"/>
    </location>
</feature>
<keyword evidence="1" id="KW-0472">Membrane</keyword>
<dbReference type="GO" id="GO:0004519">
    <property type="term" value="F:endonuclease activity"/>
    <property type="evidence" value="ECO:0007669"/>
    <property type="project" value="UniProtKB-KW"/>
</dbReference>
<keyword evidence="3" id="KW-0255">Endonuclease</keyword>
<feature type="domain" description="Endonuclease/exonuclease/phosphatase" evidence="2">
    <location>
        <begin position="100"/>
        <end position="301"/>
    </location>
</feature>
<keyword evidence="3" id="KW-0540">Nuclease</keyword>
<comment type="caution">
    <text evidence="3">The sequence shown here is derived from an EMBL/GenBank/DDBJ whole genome shotgun (WGS) entry which is preliminary data.</text>
</comment>
<organism evidence="3 4">
    <name type="scientific">Rhizobium daejeonense</name>
    <dbReference type="NCBI Taxonomy" id="240521"/>
    <lineage>
        <taxon>Bacteria</taxon>
        <taxon>Pseudomonadati</taxon>
        <taxon>Pseudomonadota</taxon>
        <taxon>Alphaproteobacteria</taxon>
        <taxon>Hyphomicrobiales</taxon>
        <taxon>Rhizobiaceae</taxon>
        <taxon>Rhizobium/Agrobacterium group</taxon>
        <taxon>Rhizobium</taxon>
    </lineage>
</organism>
<feature type="transmembrane region" description="Helical" evidence="1">
    <location>
        <begin position="7"/>
        <end position="26"/>
    </location>
</feature>
<sequence length="315" mass="35293">MRDRLSCIACVLLFIALMLVSLRYITDFWLLAFFYSLQPHIGAAAIIGSLICLAIRRSTVAWALLAWSIFITGHAFWMKLEFLPPSDTVISEKATRFRLLSFNVLGDNFTNADRIVDTIRMSGADVAYAMEAGPLGDRLDQLKDIYPYHIGCGVMVEFCDLLILSKYPIEQPRFFSLSELRANRFAIAGIRIGGQLVNFSAIHVTKPYFDDYHTLELIRAGAYMRQRPGPKILAGDFNSDSIAPDMQRFLRHYKMHTAGFEPATWPIEAGLFGVPIDHIFMTGEIKAVGLHRLPDSEGSNHFGLIADLAIEPASN</sequence>
<dbReference type="AlphaFoldDB" id="A0A6M1S045"/>
<dbReference type="Pfam" id="PF03372">
    <property type="entry name" value="Exo_endo_phos"/>
    <property type="match status" value="1"/>
</dbReference>
<keyword evidence="3" id="KW-0378">Hydrolase</keyword>
<dbReference type="Proteomes" id="UP000477849">
    <property type="component" value="Unassembled WGS sequence"/>
</dbReference>
<protein>
    <submittedName>
        <fullName evidence="3">Endonuclease</fullName>
    </submittedName>
</protein>
<dbReference type="RefSeq" id="WP_163900138.1">
    <property type="nucleotide sequence ID" value="NZ_CP048427.1"/>
</dbReference>
<evidence type="ECO:0000313" key="3">
    <source>
        <dbReference type="EMBL" id="NGO62617.1"/>
    </source>
</evidence>
<keyword evidence="4" id="KW-1185">Reference proteome</keyword>
<name>A0A6M1S045_9HYPH</name>
<keyword evidence="1" id="KW-1133">Transmembrane helix</keyword>
<reference evidence="3 4" key="1">
    <citation type="submission" date="2020-02" db="EMBL/GenBank/DDBJ databases">
        <title>Genome sequence of the type strain CCBAU10050 of Rhizobium daejeonense.</title>
        <authorList>
            <person name="Gao J."/>
            <person name="Sun J."/>
        </authorList>
    </citation>
    <scope>NUCLEOTIDE SEQUENCE [LARGE SCALE GENOMIC DNA]</scope>
    <source>
        <strain evidence="3 4">CCBAU10050</strain>
    </source>
</reference>